<comment type="catalytic activity">
    <reaction evidence="12 13">
        <text>(S)-2,3,4,5-tetrahydrodipicolinate + NAD(+) + H2O = (2S,4S)-4-hydroxy-2,3,4,5-tetrahydrodipicolinate + NADH + H(+)</text>
        <dbReference type="Rhea" id="RHEA:35323"/>
        <dbReference type="ChEBI" id="CHEBI:15377"/>
        <dbReference type="ChEBI" id="CHEBI:15378"/>
        <dbReference type="ChEBI" id="CHEBI:16845"/>
        <dbReference type="ChEBI" id="CHEBI:57540"/>
        <dbReference type="ChEBI" id="CHEBI:57945"/>
        <dbReference type="ChEBI" id="CHEBI:67139"/>
        <dbReference type="EC" id="1.17.1.8"/>
    </reaction>
</comment>
<keyword evidence="6 13" id="KW-0560">Oxidoreductase</keyword>
<evidence type="ECO:0000256" key="7">
    <source>
        <dbReference type="ARBA" id="ARBA00023027"/>
    </source>
</evidence>
<dbReference type="PANTHER" id="PTHR20836:SF0">
    <property type="entry name" value="4-HYDROXY-TETRAHYDRODIPICOLINATE REDUCTASE 1, CHLOROPLASTIC-RELATED"/>
    <property type="match status" value="1"/>
</dbReference>
<keyword evidence="2 13" id="KW-0963">Cytoplasm</keyword>
<keyword evidence="7 13" id="KW-0520">NAD</keyword>
<evidence type="ECO:0000256" key="6">
    <source>
        <dbReference type="ARBA" id="ARBA00023002"/>
    </source>
</evidence>
<feature type="domain" description="Dihydrodipicolinate reductase C-terminal" evidence="15">
    <location>
        <begin position="134"/>
        <end position="271"/>
    </location>
</feature>
<keyword evidence="3 13" id="KW-0028">Amino-acid biosynthesis</keyword>
<dbReference type="InterPro" id="IPR023940">
    <property type="entry name" value="DHDPR_bac"/>
</dbReference>
<feature type="binding site" evidence="13">
    <location>
        <position position="163"/>
    </location>
    <ligand>
        <name>(S)-2,3,4,5-tetrahydrodipicolinate</name>
        <dbReference type="ChEBI" id="CHEBI:16845"/>
    </ligand>
</feature>
<keyword evidence="5 13" id="KW-0220">Diaminopimelate biosynthesis</keyword>
<dbReference type="InterPro" id="IPR022663">
    <property type="entry name" value="DapB_C"/>
</dbReference>
<evidence type="ECO:0000313" key="17">
    <source>
        <dbReference type="Proteomes" id="UP001073227"/>
    </source>
</evidence>
<evidence type="ECO:0000256" key="10">
    <source>
        <dbReference type="ARBA" id="ARBA00038983"/>
    </source>
</evidence>
<dbReference type="SUPFAM" id="SSF55347">
    <property type="entry name" value="Glyceraldehyde-3-phosphate dehydrogenase-like, C-terminal domain"/>
    <property type="match status" value="1"/>
</dbReference>
<feature type="binding site" evidence="13">
    <location>
        <position position="40"/>
    </location>
    <ligand>
        <name>NAD(+)</name>
        <dbReference type="ChEBI" id="CHEBI:57540"/>
    </ligand>
</feature>
<name>A0ABT3ZCB6_9HYPH</name>
<accession>A0ABT3ZCB6</accession>
<dbReference type="PANTHER" id="PTHR20836">
    <property type="entry name" value="DIHYDRODIPICOLINATE REDUCTASE"/>
    <property type="match status" value="1"/>
</dbReference>
<keyword evidence="4 13" id="KW-0521">NADP</keyword>
<evidence type="ECO:0000256" key="5">
    <source>
        <dbReference type="ARBA" id="ARBA00022915"/>
    </source>
</evidence>
<dbReference type="EC" id="1.17.1.8" evidence="10 13"/>
<dbReference type="NCBIfam" id="TIGR00036">
    <property type="entry name" value="dapB"/>
    <property type="match status" value="1"/>
</dbReference>
<dbReference type="HAMAP" id="MF_00102">
    <property type="entry name" value="DapB"/>
    <property type="match status" value="1"/>
</dbReference>
<keyword evidence="8 13" id="KW-0457">Lysine biosynthesis</keyword>
<dbReference type="CDD" id="cd02274">
    <property type="entry name" value="DHDPR_N"/>
    <property type="match status" value="1"/>
</dbReference>
<evidence type="ECO:0000313" key="16">
    <source>
        <dbReference type="EMBL" id="MCY0149441.1"/>
    </source>
</evidence>
<comment type="caution">
    <text evidence="13">Was originally thought to be a dihydrodipicolinate reductase (DHDPR), catalyzing the conversion of dihydrodipicolinate to tetrahydrodipicolinate. However, it was shown in E.coli that the substrate of the enzymatic reaction is not dihydrodipicolinate (DHDP) but in fact (2S,4S)-4-hydroxy-2,3,4,5-tetrahydrodipicolinic acid (HTPA), the product released by the DapA-catalyzed reaction.</text>
</comment>
<feature type="binding site" evidence="13">
    <location>
        <position position="41"/>
    </location>
    <ligand>
        <name>NADP(+)</name>
        <dbReference type="ChEBI" id="CHEBI:58349"/>
    </ligand>
</feature>
<dbReference type="InterPro" id="IPR000846">
    <property type="entry name" value="DapB_N"/>
</dbReference>
<feature type="binding site" evidence="13">
    <location>
        <begin position="104"/>
        <end position="106"/>
    </location>
    <ligand>
        <name>NAD(+)</name>
        <dbReference type="ChEBI" id="CHEBI:57540"/>
    </ligand>
</feature>
<proteinExistence type="inferred from homology"/>
<comment type="subcellular location">
    <subcellularLocation>
        <location evidence="13">Cytoplasm</location>
    </subcellularLocation>
</comment>
<evidence type="ECO:0000259" key="15">
    <source>
        <dbReference type="Pfam" id="PF05173"/>
    </source>
</evidence>
<dbReference type="Gene3D" id="3.30.360.10">
    <property type="entry name" value="Dihydrodipicolinate Reductase, domain 2"/>
    <property type="match status" value="1"/>
</dbReference>
<comment type="function">
    <text evidence="13">Catalyzes the conversion of 4-hydroxy-tetrahydrodipicolinate (HTPA) to tetrahydrodipicolinate.</text>
</comment>
<dbReference type="Proteomes" id="UP001073227">
    <property type="component" value="Unassembled WGS sequence"/>
</dbReference>
<evidence type="ECO:0000256" key="8">
    <source>
        <dbReference type="ARBA" id="ARBA00023154"/>
    </source>
</evidence>
<protein>
    <recommendedName>
        <fullName evidence="10 13">4-hydroxy-tetrahydrodipicolinate reductase</fullName>
        <shortName evidence="13">HTPA reductase</shortName>
        <ecNumber evidence="10 13">1.17.1.8</ecNumber>
    </recommendedName>
</protein>
<feature type="domain" description="Dihydrodipicolinate reductase N-terminal" evidence="14">
    <location>
        <begin position="9"/>
        <end position="131"/>
    </location>
</feature>
<evidence type="ECO:0000256" key="11">
    <source>
        <dbReference type="ARBA" id="ARBA00049080"/>
    </source>
</evidence>
<dbReference type="EMBL" id="JAOVZR010000001">
    <property type="protein sequence ID" value="MCY0149441.1"/>
    <property type="molecule type" value="Genomic_DNA"/>
</dbReference>
<comment type="pathway">
    <text evidence="9 13">Amino-acid biosynthesis; L-lysine biosynthesis via DAP pathway; (S)-tetrahydrodipicolinate from L-aspartate: step 4/4.</text>
</comment>
<comment type="subunit">
    <text evidence="13">Homotetramer.</text>
</comment>
<evidence type="ECO:0000259" key="14">
    <source>
        <dbReference type="Pfam" id="PF01113"/>
    </source>
</evidence>
<dbReference type="Pfam" id="PF05173">
    <property type="entry name" value="DapB_C"/>
    <property type="match status" value="1"/>
</dbReference>
<comment type="catalytic activity">
    <reaction evidence="11 13">
        <text>(S)-2,3,4,5-tetrahydrodipicolinate + NADP(+) + H2O = (2S,4S)-4-hydroxy-2,3,4,5-tetrahydrodipicolinate + NADPH + H(+)</text>
        <dbReference type="Rhea" id="RHEA:35331"/>
        <dbReference type="ChEBI" id="CHEBI:15377"/>
        <dbReference type="ChEBI" id="CHEBI:15378"/>
        <dbReference type="ChEBI" id="CHEBI:16845"/>
        <dbReference type="ChEBI" id="CHEBI:57783"/>
        <dbReference type="ChEBI" id="CHEBI:58349"/>
        <dbReference type="ChEBI" id="CHEBI:67139"/>
        <dbReference type="EC" id="1.17.1.8"/>
    </reaction>
</comment>
<gene>
    <name evidence="13 16" type="primary">dapB</name>
    <name evidence="16" type="ORF">OEG84_17440</name>
</gene>
<evidence type="ECO:0000256" key="9">
    <source>
        <dbReference type="ARBA" id="ARBA00037922"/>
    </source>
</evidence>
<evidence type="ECO:0000256" key="12">
    <source>
        <dbReference type="ARBA" id="ARBA00049396"/>
    </source>
</evidence>
<dbReference type="SUPFAM" id="SSF51735">
    <property type="entry name" value="NAD(P)-binding Rossmann-fold domains"/>
    <property type="match status" value="1"/>
</dbReference>
<reference evidence="16" key="1">
    <citation type="submission" date="2022-10" db="EMBL/GenBank/DDBJ databases">
        <title>Hoeflea sp. G2-23, isolated from marine algae.</title>
        <authorList>
            <person name="Kristyanto S."/>
            <person name="Kim J.M."/>
            <person name="Jeon C.O."/>
        </authorList>
    </citation>
    <scope>NUCLEOTIDE SEQUENCE</scope>
    <source>
        <strain evidence="16">G2-23</strain>
    </source>
</reference>
<dbReference type="Gene3D" id="3.40.50.720">
    <property type="entry name" value="NAD(P)-binding Rossmann-like Domain"/>
    <property type="match status" value="1"/>
</dbReference>
<feature type="binding site" evidence="13">
    <location>
        <begin position="172"/>
        <end position="173"/>
    </location>
    <ligand>
        <name>(S)-2,3,4,5-tetrahydrodipicolinate</name>
        <dbReference type="ChEBI" id="CHEBI:16845"/>
    </ligand>
</feature>
<comment type="similarity">
    <text evidence="1 13">Belongs to the DapB family.</text>
</comment>
<evidence type="ECO:0000256" key="1">
    <source>
        <dbReference type="ARBA" id="ARBA00006642"/>
    </source>
</evidence>
<feature type="active site" description="Proton donor/acceptor" evidence="13">
    <location>
        <position position="162"/>
    </location>
</feature>
<dbReference type="InterPro" id="IPR036291">
    <property type="entry name" value="NAD(P)-bd_dom_sf"/>
</dbReference>
<evidence type="ECO:0000256" key="3">
    <source>
        <dbReference type="ARBA" id="ARBA00022605"/>
    </source>
</evidence>
<organism evidence="16 17">
    <name type="scientific">Hoeflea algicola</name>
    <dbReference type="NCBI Taxonomy" id="2983763"/>
    <lineage>
        <taxon>Bacteria</taxon>
        <taxon>Pseudomonadati</taxon>
        <taxon>Pseudomonadota</taxon>
        <taxon>Alphaproteobacteria</taxon>
        <taxon>Hyphomicrobiales</taxon>
        <taxon>Rhizobiaceae</taxon>
        <taxon>Hoeflea</taxon>
    </lineage>
</organism>
<sequence length="277" mass="28742">MSQAVASMGLIVVGAAGRMGQSLIRTIDEIDGVHLAGAIERTGSDALGRDAGVLAGLGPNGVTVTDDALPVFAQADGVLDFTAPAASLEFADLAAQARIVHVIGTTGMSESDEPRLKAASRHARIVKSGNMSLGVNLMSVLVRDAARALAAADWDIEVLEMHHRHKVDAPSGTALLLGEAAAEGRGIDLATHSVRVRDGHTGAREEGSIGFATLRGGSVVGEHTVMLATEGETIELSHKATDRSIFARGAVRAALWAWPQKPGYYSMLDVLGLAGRD</sequence>
<feature type="binding site" evidence="13">
    <location>
        <begin position="14"/>
        <end position="19"/>
    </location>
    <ligand>
        <name>NAD(+)</name>
        <dbReference type="ChEBI" id="CHEBI:57540"/>
    </ligand>
</feature>
<comment type="caution">
    <text evidence="16">The sequence shown here is derived from an EMBL/GenBank/DDBJ whole genome shotgun (WGS) entry which is preliminary data.</text>
</comment>
<dbReference type="GO" id="GO:0008839">
    <property type="term" value="F:4-hydroxy-tetrahydrodipicolinate reductase"/>
    <property type="evidence" value="ECO:0007669"/>
    <property type="project" value="UniProtKB-EC"/>
</dbReference>
<dbReference type="InterPro" id="IPR022664">
    <property type="entry name" value="DapB_N_CS"/>
</dbReference>
<feature type="active site" description="Proton donor" evidence="13">
    <location>
        <position position="166"/>
    </location>
</feature>
<keyword evidence="17" id="KW-1185">Reference proteome</keyword>
<evidence type="ECO:0000256" key="13">
    <source>
        <dbReference type="HAMAP-Rule" id="MF_00102"/>
    </source>
</evidence>
<dbReference type="PIRSF" id="PIRSF000161">
    <property type="entry name" value="DHPR"/>
    <property type="match status" value="1"/>
</dbReference>
<dbReference type="Pfam" id="PF01113">
    <property type="entry name" value="DapB_N"/>
    <property type="match status" value="1"/>
</dbReference>
<dbReference type="RefSeq" id="WP_267654914.1">
    <property type="nucleotide sequence ID" value="NZ_JAOVZR010000001.1"/>
</dbReference>
<evidence type="ECO:0000256" key="2">
    <source>
        <dbReference type="ARBA" id="ARBA00022490"/>
    </source>
</evidence>
<feature type="binding site" evidence="13">
    <location>
        <begin position="128"/>
        <end position="131"/>
    </location>
    <ligand>
        <name>NAD(+)</name>
        <dbReference type="ChEBI" id="CHEBI:57540"/>
    </ligand>
</feature>
<evidence type="ECO:0000256" key="4">
    <source>
        <dbReference type="ARBA" id="ARBA00022857"/>
    </source>
</evidence>
<dbReference type="PROSITE" id="PS01298">
    <property type="entry name" value="DAPB"/>
    <property type="match status" value="1"/>
</dbReference>